<keyword evidence="1" id="KW-0472">Membrane</keyword>
<sequence>MSATLADTIQTRGEAILRAIFFWETDEKQLGLIVRGFHYSLVYSAVIMYVLIHIFYPSYWNLLIYFIFYSFVFFHHIICGGCMVTRMEQRLLKDHKCVTDPLLELFKITTTPESSDAIFILLSAFVMFFLTCEIICRSLLKFTDWFS</sequence>
<evidence type="ECO:0000313" key="2">
    <source>
        <dbReference type="EMBL" id="QHU20634.1"/>
    </source>
</evidence>
<accession>A0A6C0KVV8</accession>
<reference evidence="2" key="1">
    <citation type="journal article" date="2020" name="Nature">
        <title>Giant virus diversity and host interactions through global metagenomics.</title>
        <authorList>
            <person name="Schulz F."/>
            <person name="Roux S."/>
            <person name="Paez-Espino D."/>
            <person name="Jungbluth S."/>
            <person name="Walsh D.A."/>
            <person name="Denef V.J."/>
            <person name="McMahon K.D."/>
            <person name="Konstantinidis K.T."/>
            <person name="Eloe-Fadrosh E.A."/>
            <person name="Kyrpides N.C."/>
            <person name="Woyke T."/>
        </authorList>
    </citation>
    <scope>NUCLEOTIDE SEQUENCE</scope>
    <source>
        <strain evidence="2">GVMAG-S-3300013093-109</strain>
    </source>
</reference>
<keyword evidence="1" id="KW-0812">Transmembrane</keyword>
<feature type="transmembrane region" description="Helical" evidence="1">
    <location>
        <begin position="62"/>
        <end position="84"/>
    </location>
</feature>
<keyword evidence="1" id="KW-1133">Transmembrane helix</keyword>
<feature type="transmembrane region" description="Helical" evidence="1">
    <location>
        <begin position="37"/>
        <end position="56"/>
    </location>
</feature>
<feature type="transmembrane region" description="Helical" evidence="1">
    <location>
        <begin position="117"/>
        <end position="140"/>
    </location>
</feature>
<dbReference type="EMBL" id="MN740970">
    <property type="protein sequence ID" value="QHU20634.1"/>
    <property type="molecule type" value="Genomic_DNA"/>
</dbReference>
<organism evidence="2">
    <name type="scientific">viral metagenome</name>
    <dbReference type="NCBI Taxonomy" id="1070528"/>
    <lineage>
        <taxon>unclassified sequences</taxon>
        <taxon>metagenomes</taxon>
        <taxon>organismal metagenomes</taxon>
    </lineage>
</organism>
<protein>
    <submittedName>
        <fullName evidence="2">Uncharacterized protein</fullName>
    </submittedName>
</protein>
<name>A0A6C0KVV8_9ZZZZ</name>
<dbReference type="AlphaFoldDB" id="A0A6C0KVV8"/>
<evidence type="ECO:0000256" key="1">
    <source>
        <dbReference type="SAM" id="Phobius"/>
    </source>
</evidence>
<proteinExistence type="predicted"/>